<dbReference type="EMBL" id="JYHA01000140">
    <property type="protein sequence ID" value="KKB96065.1"/>
    <property type="molecule type" value="Genomic_DNA"/>
</dbReference>
<proteinExistence type="predicted"/>
<dbReference type="InterPro" id="IPR036705">
    <property type="entry name" value="Ribosyl_crysJ1_sf"/>
</dbReference>
<sequence length="726" mass="82523">MKYSNIIDEIELKKNRLSASCNDLEKYNKFCSENNFLTQSKSSHYIYKKLDISTLKSYESYMIAIYTILQNQLPHANLHSIETQNIASKIKTSVNQAIIGDALGFLVENEETIGQMKEHFPEGVVNVRAIREALKSRVLKTKFGRYNNNNLDKEDRILYSDDTEMSMISLQSALKVFGNSNQNPELFVQNLAENIAWHWHYNMKSSGNYGEDGLYYGTRGYGKKSLQAFSDIYNHKLVEQSNLNNGPLISSWVLGLIPYENYMVAAEMAAKKSFITNKCHAVSISCAALASAFYISVYDSPKTKVEVVDRMIEVALLFEERYLNENHNIEFLPSSYLKYAKLAALEDINPVIFYNSAVGYYAHETTAAVVFCFLRHKYFLTSLVESCHIPGDSDSVANLASALMGAYFGQEFFPQDYLQYIETPLITIHDQTLMMDYLVTELISSNPLIEVQQIDTVIKSVDTIEYNIIKKEIKNNFHECLYNKYLNINFAASIATETLELVPYFRLITNELKFNSSMPHILDNDYLLTTLHFTSTMIAYSSNPLIAIKISGLYASNLFLNRNLENNIDQNCLTLVASKSFYAGIAFYAKSILNPAISPSLIALGEINDPLISGLRCLEKQSYYYNNWVKNTIPPILWIANLGMNAMMLYQTSNYISKENLIYSDISIIKLFSYSIKSAVGIYFTTKSALIAAEEIKEQFNFIEDCLQNHDLITCIIGDNPTTDHV</sequence>
<protein>
    <submittedName>
        <fullName evidence="2">ADP-ribosylglycohydrolase</fullName>
    </submittedName>
</protein>
<gene>
    <name evidence="3" type="ORF">SZ25_00413</name>
    <name evidence="2" type="ORF">SZ25_00848</name>
</gene>
<dbReference type="Pfam" id="PF03747">
    <property type="entry name" value="ADP_ribosyl_GH"/>
    <property type="match status" value="1"/>
</dbReference>
<feature type="binding site" evidence="1">
    <location>
        <position position="392"/>
    </location>
    <ligand>
        <name>Mg(2+)</name>
        <dbReference type="ChEBI" id="CHEBI:18420"/>
        <label>1</label>
    </ligand>
</feature>
<evidence type="ECO:0000313" key="2">
    <source>
        <dbReference type="EMBL" id="KKB96065.1"/>
    </source>
</evidence>
<dbReference type="AlphaFoldDB" id="A0A0F5MMP1"/>
<feature type="binding site" evidence="1">
    <location>
        <position position="160"/>
    </location>
    <ligand>
        <name>Mg(2+)</name>
        <dbReference type="ChEBI" id="CHEBI:18420"/>
        <label>1</label>
    </ligand>
</feature>
<dbReference type="Proteomes" id="UP000033358">
    <property type="component" value="Unassembled WGS sequence"/>
</dbReference>
<dbReference type="Gene3D" id="1.10.4080.10">
    <property type="entry name" value="ADP-ribosylation/Crystallin J1"/>
    <property type="match status" value="1"/>
</dbReference>
<keyword evidence="2" id="KW-0378">Hydrolase</keyword>
<comment type="cofactor">
    <cofactor evidence="1">
        <name>Mg(2+)</name>
        <dbReference type="ChEBI" id="CHEBI:18420"/>
    </cofactor>
    <text evidence="1">Binds 2 magnesium ions per subunit.</text>
</comment>
<feature type="binding site" evidence="1">
    <location>
        <position position="162"/>
    </location>
    <ligand>
        <name>Mg(2+)</name>
        <dbReference type="ChEBI" id="CHEBI:18420"/>
        <label>1</label>
    </ligand>
</feature>
<evidence type="ECO:0000256" key="1">
    <source>
        <dbReference type="PIRSR" id="PIRSR605502-1"/>
    </source>
</evidence>
<feature type="binding site" evidence="1">
    <location>
        <position position="395"/>
    </location>
    <ligand>
        <name>Mg(2+)</name>
        <dbReference type="ChEBI" id="CHEBI:18420"/>
        <label>1</label>
    </ligand>
</feature>
<reference evidence="2 4" key="1">
    <citation type="submission" date="2015-02" db="EMBL/GenBank/DDBJ databases">
        <title>Single cell genomics of a rare environmental alphaproteobacterium provides unique insights into Rickettsiaceae evolution.</title>
        <authorList>
            <person name="Martijn J."/>
            <person name="Schulz F."/>
            <person name="Zaremba-Niedzwiedzka K."/>
            <person name="Viklund J."/>
            <person name="Stepanauskas R."/>
            <person name="Andersson S.G.E."/>
            <person name="Horn M."/>
            <person name="Guy L."/>
            <person name="Ettema T.J.G."/>
        </authorList>
    </citation>
    <scope>NUCLEOTIDE SEQUENCE [LARGE SCALE GENOMIC DNA]</scope>
    <source>
        <strain evidence="2 4">SCGC AAA041-L04</strain>
    </source>
</reference>
<dbReference type="SUPFAM" id="SSF101478">
    <property type="entry name" value="ADP-ribosylglycohydrolase"/>
    <property type="match status" value="1"/>
</dbReference>
<evidence type="ECO:0000313" key="3">
    <source>
        <dbReference type="EMBL" id="KKB96493.1"/>
    </source>
</evidence>
<dbReference type="GO" id="GO:0016787">
    <property type="term" value="F:hydrolase activity"/>
    <property type="evidence" value="ECO:0007669"/>
    <property type="project" value="UniProtKB-KW"/>
</dbReference>
<keyword evidence="4" id="KW-1185">Reference proteome</keyword>
<organism evidence="2 4">
    <name type="scientific">Candidatus Arcanibacter lacustris</name>
    <dbReference type="NCBI Taxonomy" id="1607817"/>
    <lineage>
        <taxon>Bacteria</taxon>
        <taxon>Pseudomonadati</taxon>
        <taxon>Pseudomonadota</taxon>
        <taxon>Alphaproteobacteria</taxon>
        <taxon>Rickettsiales</taxon>
        <taxon>Candidatus Arcanibacter</taxon>
    </lineage>
</organism>
<dbReference type="InterPro" id="IPR005502">
    <property type="entry name" value="Ribosyl_crysJ1"/>
</dbReference>
<keyword evidence="1" id="KW-0460">Magnesium</keyword>
<feature type="binding site" evidence="1">
    <location>
        <position position="161"/>
    </location>
    <ligand>
        <name>Mg(2+)</name>
        <dbReference type="ChEBI" id="CHEBI:18420"/>
        <label>1</label>
    </ligand>
</feature>
<feature type="binding site" evidence="1">
    <location>
        <position position="394"/>
    </location>
    <ligand>
        <name>Mg(2+)</name>
        <dbReference type="ChEBI" id="CHEBI:18420"/>
        <label>1</label>
    </ligand>
</feature>
<dbReference type="EMBL" id="JYHA01000067">
    <property type="protein sequence ID" value="KKB96493.1"/>
    <property type="molecule type" value="Genomic_DNA"/>
</dbReference>
<comment type="caution">
    <text evidence="2">The sequence shown here is derived from an EMBL/GenBank/DDBJ whole genome shotgun (WGS) entry which is preliminary data.</text>
</comment>
<name>A0A0F5MMP1_9RICK</name>
<dbReference type="GO" id="GO:0046872">
    <property type="term" value="F:metal ion binding"/>
    <property type="evidence" value="ECO:0007669"/>
    <property type="project" value="UniProtKB-KW"/>
</dbReference>
<evidence type="ECO:0000313" key="4">
    <source>
        <dbReference type="Proteomes" id="UP000033358"/>
    </source>
</evidence>
<accession>A0A0F5MMP1</accession>
<keyword evidence="1" id="KW-0479">Metal-binding</keyword>